<reference evidence="4 5" key="1">
    <citation type="submission" date="2019-12" db="EMBL/GenBank/DDBJ databases">
        <authorList>
            <person name="Alioto T."/>
            <person name="Alioto T."/>
            <person name="Gomez Garrido J."/>
        </authorList>
    </citation>
    <scope>NUCLEOTIDE SEQUENCE [LARGE SCALE GENOMIC DNA]</scope>
</reference>
<keyword evidence="4" id="KW-0648">Protein biosynthesis</keyword>
<dbReference type="InterPro" id="IPR020568">
    <property type="entry name" value="Ribosomal_Su5_D2-typ_SF"/>
</dbReference>
<feature type="non-terminal residue" evidence="4">
    <location>
        <position position="1"/>
    </location>
</feature>
<sequence>LQYNIWPEHNEIKGHHKDERCEHVNSVINGFQMATLAGPLCEEPMMGVGFKLLEWTKNEPTTSSNQ</sequence>
<protein>
    <submittedName>
        <fullName evidence="4">Elongation factor Tu GTP-binding domain-containing 1</fullName>
    </submittedName>
</protein>
<dbReference type="EMBL" id="CACTIH010008520">
    <property type="protein sequence ID" value="CAA3019425.1"/>
    <property type="molecule type" value="Genomic_DNA"/>
</dbReference>
<organism evidence="4 5">
    <name type="scientific">Olea europaea subsp. europaea</name>
    <dbReference type="NCBI Taxonomy" id="158383"/>
    <lineage>
        <taxon>Eukaryota</taxon>
        <taxon>Viridiplantae</taxon>
        <taxon>Streptophyta</taxon>
        <taxon>Embryophyta</taxon>
        <taxon>Tracheophyta</taxon>
        <taxon>Spermatophyta</taxon>
        <taxon>Magnoliopsida</taxon>
        <taxon>eudicotyledons</taxon>
        <taxon>Gunneridae</taxon>
        <taxon>Pentapetalae</taxon>
        <taxon>asterids</taxon>
        <taxon>lamiids</taxon>
        <taxon>Lamiales</taxon>
        <taxon>Oleaceae</taxon>
        <taxon>Oleeae</taxon>
        <taxon>Olea</taxon>
    </lineage>
</organism>
<evidence type="ECO:0000256" key="2">
    <source>
        <dbReference type="ARBA" id="ARBA00023134"/>
    </source>
</evidence>
<evidence type="ECO:0000256" key="1">
    <source>
        <dbReference type="ARBA" id="ARBA00022741"/>
    </source>
</evidence>
<feature type="non-terminal residue" evidence="4">
    <location>
        <position position="66"/>
    </location>
</feature>
<dbReference type="Gene3D" id="3.30.230.10">
    <property type="match status" value="1"/>
</dbReference>
<gene>
    <name evidence="4" type="ORF">OLEA9_A010882</name>
</gene>
<dbReference type="Pfam" id="PF03764">
    <property type="entry name" value="EFG_IV"/>
    <property type="match status" value="1"/>
</dbReference>
<comment type="caution">
    <text evidence="4">The sequence shown here is derived from an EMBL/GenBank/DDBJ whole genome shotgun (WGS) entry which is preliminary data.</text>
</comment>
<name>A0A8S0UPZ0_OLEEU</name>
<feature type="domain" description="Translation elongation factor EFG/EF2" evidence="3">
    <location>
        <begin position="22"/>
        <end position="59"/>
    </location>
</feature>
<keyword evidence="1" id="KW-0547">Nucleotide-binding</keyword>
<dbReference type="OrthoDB" id="364892at2759"/>
<dbReference type="AlphaFoldDB" id="A0A8S0UPZ0"/>
<keyword evidence="2" id="KW-0342">GTP-binding</keyword>
<dbReference type="GO" id="GO:0003746">
    <property type="term" value="F:translation elongation factor activity"/>
    <property type="evidence" value="ECO:0007669"/>
    <property type="project" value="UniProtKB-KW"/>
</dbReference>
<evidence type="ECO:0000259" key="3">
    <source>
        <dbReference type="Pfam" id="PF03764"/>
    </source>
</evidence>
<accession>A0A8S0UPZ0</accession>
<evidence type="ECO:0000313" key="4">
    <source>
        <dbReference type="EMBL" id="CAA3019425.1"/>
    </source>
</evidence>
<dbReference type="InterPro" id="IPR005517">
    <property type="entry name" value="Transl_elong_EFG/EF2_IV"/>
</dbReference>
<proteinExistence type="predicted"/>
<evidence type="ECO:0000313" key="5">
    <source>
        <dbReference type="Proteomes" id="UP000594638"/>
    </source>
</evidence>
<dbReference type="GO" id="GO:0005525">
    <property type="term" value="F:GTP binding"/>
    <property type="evidence" value="ECO:0007669"/>
    <property type="project" value="UniProtKB-KW"/>
</dbReference>
<dbReference type="Proteomes" id="UP000594638">
    <property type="component" value="Unassembled WGS sequence"/>
</dbReference>
<dbReference type="SUPFAM" id="SSF54211">
    <property type="entry name" value="Ribosomal protein S5 domain 2-like"/>
    <property type="match status" value="1"/>
</dbReference>
<keyword evidence="5" id="KW-1185">Reference proteome</keyword>
<keyword evidence="4" id="KW-0251">Elongation factor</keyword>
<dbReference type="InterPro" id="IPR014721">
    <property type="entry name" value="Ribsml_uS5_D2-typ_fold_subgr"/>
</dbReference>